<evidence type="ECO:0000256" key="1">
    <source>
        <dbReference type="SAM" id="SignalP"/>
    </source>
</evidence>
<proteinExistence type="predicted"/>
<sequence>MFSLLLLSLFPIDEGIFHPNPSFYQGVRCQGTIFEWTVYEELKDTVDEIAGHYVSLSRSGLLMFWRRDFQKHFETTIAVLDDGVTLRNPTQVSKEWLPLAEARLARFWFHEAKSNAPFQRCFGLGYEIVGLGKNFIRRWYQKLKVTECGIGETFTP</sequence>
<gene>
    <name evidence="2" type="ORF">AVEN_101263_1</name>
</gene>
<reference evidence="2 3" key="1">
    <citation type="journal article" date="2019" name="Sci. Rep.">
        <title>Orb-weaving spider Araneus ventricosus genome elucidates the spidroin gene catalogue.</title>
        <authorList>
            <person name="Kono N."/>
            <person name="Nakamura H."/>
            <person name="Ohtoshi R."/>
            <person name="Moran D.A.P."/>
            <person name="Shinohara A."/>
            <person name="Yoshida Y."/>
            <person name="Fujiwara M."/>
            <person name="Mori M."/>
            <person name="Tomita M."/>
            <person name="Arakawa K."/>
        </authorList>
    </citation>
    <scope>NUCLEOTIDE SEQUENCE [LARGE SCALE GENOMIC DNA]</scope>
</reference>
<dbReference type="Proteomes" id="UP000499080">
    <property type="component" value="Unassembled WGS sequence"/>
</dbReference>
<dbReference type="AlphaFoldDB" id="A0A4Y2R1I4"/>
<evidence type="ECO:0000313" key="2">
    <source>
        <dbReference type="EMBL" id="GBN69441.1"/>
    </source>
</evidence>
<organism evidence="2 3">
    <name type="scientific">Araneus ventricosus</name>
    <name type="common">Orbweaver spider</name>
    <name type="synonym">Epeira ventricosa</name>
    <dbReference type="NCBI Taxonomy" id="182803"/>
    <lineage>
        <taxon>Eukaryota</taxon>
        <taxon>Metazoa</taxon>
        <taxon>Ecdysozoa</taxon>
        <taxon>Arthropoda</taxon>
        <taxon>Chelicerata</taxon>
        <taxon>Arachnida</taxon>
        <taxon>Araneae</taxon>
        <taxon>Araneomorphae</taxon>
        <taxon>Entelegynae</taxon>
        <taxon>Araneoidea</taxon>
        <taxon>Araneidae</taxon>
        <taxon>Araneus</taxon>
    </lineage>
</organism>
<evidence type="ECO:0000313" key="3">
    <source>
        <dbReference type="Proteomes" id="UP000499080"/>
    </source>
</evidence>
<keyword evidence="1" id="KW-0732">Signal</keyword>
<feature type="signal peptide" evidence="1">
    <location>
        <begin position="1"/>
        <end position="15"/>
    </location>
</feature>
<accession>A0A4Y2R1I4</accession>
<keyword evidence="3" id="KW-1185">Reference proteome</keyword>
<comment type="caution">
    <text evidence="2">The sequence shown here is derived from an EMBL/GenBank/DDBJ whole genome shotgun (WGS) entry which is preliminary data.</text>
</comment>
<name>A0A4Y2R1I4_ARAVE</name>
<protein>
    <submittedName>
        <fullName evidence="2">Uncharacterized protein</fullName>
    </submittedName>
</protein>
<feature type="chain" id="PRO_5021387981" evidence="1">
    <location>
        <begin position="16"/>
        <end position="156"/>
    </location>
</feature>
<dbReference type="EMBL" id="BGPR01015487">
    <property type="protein sequence ID" value="GBN69441.1"/>
    <property type="molecule type" value="Genomic_DNA"/>
</dbReference>